<reference evidence="3" key="2">
    <citation type="submission" date="2012-11" db="EMBL/GenBank/DDBJ databases">
        <authorList>
            <person name="Kuo A."/>
            <person name="Curtis B.A."/>
            <person name="Tanifuji G."/>
            <person name="Burki F."/>
            <person name="Gruber A."/>
            <person name="Irimia M."/>
            <person name="Maruyama S."/>
            <person name="Arias M.C."/>
            <person name="Ball S.G."/>
            <person name="Gile G.H."/>
            <person name="Hirakawa Y."/>
            <person name="Hopkins J.F."/>
            <person name="Rensing S.A."/>
            <person name="Schmutz J."/>
            <person name="Symeonidi A."/>
            <person name="Elias M."/>
            <person name="Eveleigh R.J."/>
            <person name="Herman E.K."/>
            <person name="Klute M.J."/>
            <person name="Nakayama T."/>
            <person name="Obornik M."/>
            <person name="Reyes-Prieto A."/>
            <person name="Armbrust E.V."/>
            <person name="Aves S.J."/>
            <person name="Beiko R.G."/>
            <person name="Coutinho P."/>
            <person name="Dacks J.B."/>
            <person name="Durnford D.G."/>
            <person name="Fast N.M."/>
            <person name="Green B.R."/>
            <person name="Grisdale C."/>
            <person name="Hempe F."/>
            <person name="Henrissat B."/>
            <person name="Hoppner M.P."/>
            <person name="Ishida K.-I."/>
            <person name="Kim E."/>
            <person name="Koreny L."/>
            <person name="Kroth P.G."/>
            <person name="Liu Y."/>
            <person name="Malik S.-B."/>
            <person name="Maier U.G."/>
            <person name="McRose D."/>
            <person name="Mock T."/>
            <person name="Neilson J.A."/>
            <person name="Onodera N.T."/>
            <person name="Poole A.M."/>
            <person name="Pritham E.J."/>
            <person name="Richards T.A."/>
            <person name="Rocap G."/>
            <person name="Roy S.W."/>
            <person name="Sarai C."/>
            <person name="Schaack S."/>
            <person name="Shirato S."/>
            <person name="Slamovits C.H."/>
            <person name="Spencer D.F."/>
            <person name="Suzuki S."/>
            <person name="Worden A.Z."/>
            <person name="Zauner S."/>
            <person name="Barry K."/>
            <person name="Bell C."/>
            <person name="Bharti A.K."/>
            <person name="Crow J.A."/>
            <person name="Grimwood J."/>
            <person name="Kramer R."/>
            <person name="Lindquist E."/>
            <person name="Lucas S."/>
            <person name="Salamov A."/>
            <person name="McFadden G.I."/>
            <person name="Lane C.E."/>
            <person name="Keeling P.J."/>
            <person name="Gray M.W."/>
            <person name="Grigoriev I.V."/>
            <person name="Archibald J.M."/>
        </authorList>
    </citation>
    <scope>NUCLEOTIDE SEQUENCE</scope>
    <source>
        <strain evidence="3">CCMP2712</strain>
    </source>
</reference>
<gene>
    <name evidence="1" type="ORF">GUITHDRAFT_120357</name>
</gene>
<dbReference type="EnsemblProtists" id="EKX33454">
    <property type="protein sequence ID" value="EKX33454"/>
    <property type="gene ID" value="GUITHDRAFT_120357"/>
</dbReference>
<keyword evidence="3" id="KW-1185">Reference proteome</keyword>
<evidence type="ECO:0000313" key="1">
    <source>
        <dbReference type="EMBL" id="EKX33454.1"/>
    </source>
</evidence>
<dbReference type="EMBL" id="JH993141">
    <property type="protein sequence ID" value="EKX33454.1"/>
    <property type="molecule type" value="Genomic_DNA"/>
</dbReference>
<evidence type="ECO:0000313" key="3">
    <source>
        <dbReference type="Proteomes" id="UP000011087"/>
    </source>
</evidence>
<sequence>MFSFNSQYEVTRQQDNQQGTVMLAATICPVSSPSAPSESSPVNRFLVAQKARERECRAEQKRKLRREQNALVARLDELLPDQAKTENFKGVGHRSLGSSGRSLSLVLQDACKVLRSLNAQPRQPSCQAPTSAALYRELLLSSRCLHIMEVDLDRLKVTAMSESAKQYFHLTERKDVFEAVDPQLRVDDHRMFQTFVLELRYSAERRVSAQVLLKAQGKQKQESKPSIPAFLVESDCQLHHVNAFLARTGVTAGRWNLAVLVFSPSESIRGQQGGQERPAPPCNSRMLLTSQLTSNEANLMNRLAFFAPGGVKVTAVKRV</sequence>
<dbReference type="GeneID" id="17290182"/>
<protein>
    <submittedName>
        <fullName evidence="1 2">Uncharacterized protein</fullName>
    </submittedName>
</protein>
<dbReference type="PaxDb" id="55529-EKX33454"/>
<evidence type="ECO:0000313" key="2">
    <source>
        <dbReference type="EnsemblProtists" id="EKX33454"/>
    </source>
</evidence>
<accession>L1IC04</accession>
<name>L1IC04_GUITC</name>
<dbReference type="RefSeq" id="XP_005820434.1">
    <property type="nucleotide sequence ID" value="XM_005820377.1"/>
</dbReference>
<dbReference type="HOGENOM" id="CLU_872754_0_0_1"/>
<reference evidence="1 3" key="1">
    <citation type="journal article" date="2012" name="Nature">
        <title>Algal genomes reveal evolutionary mosaicism and the fate of nucleomorphs.</title>
        <authorList>
            <consortium name="DOE Joint Genome Institute"/>
            <person name="Curtis B.A."/>
            <person name="Tanifuji G."/>
            <person name="Burki F."/>
            <person name="Gruber A."/>
            <person name="Irimia M."/>
            <person name="Maruyama S."/>
            <person name="Arias M.C."/>
            <person name="Ball S.G."/>
            <person name="Gile G.H."/>
            <person name="Hirakawa Y."/>
            <person name="Hopkins J.F."/>
            <person name="Kuo A."/>
            <person name="Rensing S.A."/>
            <person name="Schmutz J."/>
            <person name="Symeonidi A."/>
            <person name="Elias M."/>
            <person name="Eveleigh R.J."/>
            <person name="Herman E.K."/>
            <person name="Klute M.J."/>
            <person name="Nakayama T."/>
            <person name="Obornik M."/>
            <person name="Reyes-Prieto A."/>
            <person name="Armbrust E.V."/>
            <person name="Aves S.J."/>
            <person name="Beiko R.G."/>
            <person name="Coutinho P."/>
            <person name="Dacks J.B."/>
            <person name="Durnford D.G."/>
            <person name="Fast N.M."/>
            <person name="Green B.R."/>
            <person name="Grisdale C.J."/>
            <person name="Hempel F."/>
            <person name="Henrissat B."/>
            <person name="Hoppner M.P."/>
            <person name="Ishida K."/>
            <person name="Kim E."/>
            <person name="Koreny L."/>
            <person name="Kroth P.G."/>
            <person name="Liu Y."/>
            <person name="Malik S.B."/>
            <person name="Maier U.G."/>
            <person name="McRose D."/>
            <person name="Mock T."/>
            <person name="Neilson J.A."/>
            <person name="Onodera N.T."/>
            <person name="Poole A.M."/>
            <person name="Pritham E.J."/>
            <person name="Richards T.A."/>
            <person name="Rocap G."/>
            <person name="Roy S.W."/>
            <person name="Sarai C."/>
            <person name="Schaack S."/>
            <person name="Shirato S."/>
            <person name="Slamovits C.H."/>
            <person name="Spencer D.F."/>
            <person name="Suzuki S."/>
            <person name="Worden A.Z."/>
            <person name="Zauner S."/>
            <person name="Barry K."/>
            <person name="Bell C."/>
            <person name="Bharti A.K."/>
            <person name="Crow J.A."/>
            <person name="Grimwood J."/>
            <person name="Kramer R."/>
            <person name="Lindquist E."/>
            <person name="Lucas S."/>
            <person name="Salamov A."/>
            <person name="McFadden G.I."/>
            <person name="Lane C.E."/>
            <person name="Keeling P.J."/>
            <person name="Gray M.W."/>
            <person name="Grigoriev I.V."/>
            <person name="Archibald J.M."/>
        </authorList>
    </citation>
    <scope>NUCLEOTIDE SEQUENCE</scope>
    <source>
        <strain evidence="1 3">CCMP2712</strain>
    </source>
</reference>
<dbReference type="Proteomes" id="UP000011087">
    <property type="component" value="Unassembled WGS sequence"/>
</dbReference>
<reference evidence="2" key="3">
    <citation type="submission" date="2016-03" db="UniProtKB">
        <authorList>
            <consortium name="EnsemblProtists"/>
        </authorList>
    </citation>
    <scope>IDENTIFICATION</scope>
</reference>
<proteinExistence type="predicted"/>
<dbReference type="KEGG" id="gtt:GUITHDRAFT_120357"/>
<dbReference type="AlphaFoldDB" id="L1IC04"/>
<organism evidence="1">
    <name type="scientific">Guillardia theta (strain CCMP2712)</name>
    <name type="common">Cryptophyte</name>
    <dbReference type="NCBI Taxonomy" id="905079"/>
    <lineage>
        <taxon>Eukaryota</taxon>
        <taxon>Cryptophyceae</taxon>
        <taxon>Pyrenomonadales</taxon>
        <taxon>Geminigeraceae</taxon>
        <taxon>Guillardia</taxon>
    </lineage>
</organism>